<accession>F3PNG8</accession>
<dbReference type="Proteomes" id="UP000003416">
    <property type="component" value="Unassembled WGS sequence"/>
</dbReference>
<name>F3PNG8_9BACE</name>
<organism evidence="2 3">
    <name type="scientific">Bacteroides fluxus YIT 12057</name>
    <dbReference type="NCBI Taxonomy" id="763034"/>
    <lineage>
        <taxon>Bacteria</taxon>
        <taxon>Pseudomonadati</taxon>
        <taxon>Bacteroidota</taxon>
        <taxon>Bacteroidia</taxon>
        <taxon>Bacteroidales</taxon>
        <taxon>Bacteroidaceae</taxon>
        <taxon>Bacteroides</taxon>
    </lineage>
</organism>
<sequence>MSSSSKNEESYPSIFLIPLQRYGYYQKKNKEIKTKSNEKERKKYKT</sequence>
<dbReference type="AlphaFoldDB" id="F3PNG8"/>
<dbReference type="EMBL" id="AFBN01000005">
    <property type="protein sequence ID" value="EGF59708.1"/>
    <property type="molecule type" value="Genomic_DNA"/>
</dbReference>
<protein>
    <submittedName>
        <fullName evidence="2">Conserved domain protein</fullName>
    </submittedName>
</protein>
<feature type="region of interest" description="Disordered" evidence="1">
    <location>
        <begin position="27"/>
        <end position="46"/>
    </location>
</feature>
<keyword evidence="3" id="KW-1185">Reference proteome</keyword>
<dbReference type="HOGENOM" id="CLU_3180108_0_0_10"/>
<evidence type="ECO:0000256" key="1">
    <source>
        <dbReference type="SAM" id="MobiDB-lite"/>
    </source>
</evidence>
<gene>
    <name evidence="2" type="ORF">HMPREF9446_00255</name>
</gene>
<comment type="caution">
    <text evidence="2">The sequence shown here is derived from an EMBL/GenBank/DDBJ whole genome shotgun (WGS) entry which is preliminary data.</text>
</comment>
<feature type="compositionally biased region" description="Basic and acidic residues" evidence="1">
    <location>
        <begin position="28"/>
        <end position="46"/>
    </location>
</feature>
<reference evidence="2 3" key="1">
    <citation type="submission" date="2011-02" db="EMBL/GenBank/DDBJ databases">
        <authorList>
            <person name="Weinstock G."/>
            <person name="Sodergren E."/>
            <person name="Clifton S."/>
            <person name="Fulton L."/>
            <person name="Fulton B."/>
            <person name="Courtney L."/>
            <person name="Fronick C."/>
            <person name="Harrison M."/>
            <person name="Strong C."/>
            <person name="Farmer C."/>
            <person name="Delahaunty K."/>
            <person name="Markovic C."/>
            <person name="Hall O."/>
            <person name="Minx P."/>
            <person name="Tomlinson C."/>
            <person name="Mitreva M."/>
            <person name="Hou S."/>
            <person name="Chen J."/>
            <person name="Wollam A."/>
            <person name="Pepin K.H."/>
            <person name="Johnson M."/>
            <person name="Bhonagiri V."/>
            <person name="Zhang X."/>
            <person name="Suruliraj S."/>
            <person name="Warren W."/>
            <person name="Chinwalla A."/>
            <person name="Mardis E.R."/>
            <person name="Wilson R.K."/>
        </authorList>
    </citation>
    <scope>NUCLEOTIDE SEQUENCE [LARGE SCALE GENOMIC DNA]</scope>
    <source>
        <strain evidence="2 3">YIT 12057</strain>
    </source>
</reference>
<dbReference type="STRING" id="763034.HMPREF9446_00255"/>
<proteinExistence type="predicted"/>
<evidence type="ECO:0000313" key="3">
    <source>
        <dbReference type="Proteomes" id="UP000003416"/>
    </source>
</evidence>
<evidence type="ECO:0000313" key="2">
    <source>
        <dbReference type="EMBL" id="EGF59708.1"/>
    </source>
</evidence>